<evidence type="ECO:0000256" key="1">
    <source>
        <dbReference type="SAM" id="MobiDB-lite"/>
    </source>
</evidence>
<gene>
    <name evidence="2" type="ORF">BGAL_0039g00210</name>
</gene>
<accession>A0A4S8RH27</accession>
<dbReference type="EMBL" id="PQXL01000039">
    <property type="protein sequence ID" value="THV53909.1"/>
    <property type="molecule type" value="Genomic_DNA"/>
</dbReference>
<proteinExistence type="predicted"/>
<dbReference type="Proteomes" id="UP000308671">
    <property type="component" value="Unassembled WGS sequence"/>
</dbReference>
<feature type="compositionally biased region" description="Polar residues" evidence="1">
    <location>
        <begin position="115"/>
        <end position="125"/>
    </location>
</feature>
<evidence type="ECO:0000313" key="2">
    <source>
        <dbReference type="EMBL" id="THV53909.1"/>
    </source>
</evidence>
<evidence type="ECO:0000313" key="3">
    <source>
        <dbReference type="Proteomes" id="UP000308671"/>
    </source>
</evidence>
<dbReference type="OrthoDB" id="3530763at2759"/>
<feature type="compositionally biased region" description="Polar residues" evidence="1">
    <location>
        <begin position="357"/>
        <end position="369"/>
    </location>
</feature>
<feature type="region of interest" description="Disordered" evidence="1">
    <location>
        <begin position="357"/>
        <end position="382"/>
    </location>
</feature>
<keyword evidence="3" id="KW-1185">Reference proteome</keyword>
<name>A0A4S8RH27_9HELO</name>
<feature type="region of interest" description="Disordered" evidence="1">
    <location>
        <begin position="1"/>
        <end position="29"/>
    </location>
</feature>
<feature type="region of interest" description="Disordered" evidence="1">
    <location>
        <begin position="61"/>
        <end position="140"/>
    </location>
</feature>
<organism evidence="2 3">
    <name type="scientific">Botrytis galanthina</name>
    <dbReference type="NCBI Taxonomy" id="278940"/>
    <lineage>
        <taxon>Eukaryota</taxon>
        <taxon>Fungi</taxon>
        <taxon>Dikarya</taxon>
        <taxon>Ascomycota</taxon>
        <taxon>Pezizomycotina</taxon>
        <taxon>Leotiomycetes</taxon>
        <taxon>Helotiales</taxon>
        <taxon>Sclerotiniaceae</taxon>
        <taxon>Botrytis</taxon>
    </lineage>
</organism>
<feature type="compositionally biased region" description="Basic and acidic residues" evidence="1">
    <location>
        <begin position="1"/>
        <end position="11"/>
    </location>
</feature>
<protein>
    <submittedName>
        <fullName evidence="2">Uncharacterized protein</fullName>
    </submittedName>
</protein>
<comment type="caution">
    <text evidence="2">The sequence shown here is derived from an EMBL/GenBank/DDBJ whole genome shotgun (WGS) entry which is preliminary data.</text>
</comment>
<reference evidence="2 3" key="1">
    <citation type="submission" date="2017-12" db="EMBL/GenBank/DDBJ databases">
        <title>Comparative genomics of Botrytis spp.</title>
        <authorList>
            <person name="Valero-Jimenez C.A."/>
            <person name="Tapia P."/>
            <person name="Veloso J."/>
            <person name="Silva-Moreno E."/>
            <person name="Staats M."/>
            <person name="Valdes J.H."/>
            <person name="Van Kan J.A.L."/>
        </authorList>
    </citation>
    <scope>NUCLEOTIDE SEQUENCE [LARGE SCALE GENOMIC DNA]</scope>
    <source>
        <strain evidence="2 3">MUCL435</strain>
    </source>
</reference>
<sequence length="468" mass="51210">MNQLSKRKDPRVQTTSDKPATNVAMAKTFPDPRTYTEKEVHGFVGNVLDMAVQLLQGKGKKEASRQNLGDDLGSEAVTNSLRSGPDPARKGRAPNAEKEAVCNTPAVTAEPPRPTINQSLPSNTASRKKKGSRQTTRVKSQDLYAARRLQRETPLPSWIEHNATVHGKVRDWHTRPILFNPSVPSPRDNKLPTRRFYGDLACALMSTEYVSAKITRHLKAPADYDSHGKLLSTRVSVGLPAMNAAGQILLVDGIPMIGFLRDIAEQFPGYDKIEATAKAAVCGKNAAWYEQKFRDTNARHLSHSSTGNQNGLEAVKPTHIFPLFLLSPEVEPRIEPADMFPLSPPRNAIHTTAFPGFSSTLPRASKSQTPPQPASVDGPTIRQSVPKLSVSEDGSRIWSSDNRVRSTLVARGPLGRLSPASYMLKRTENNRTTSPAVSPNNDIEAENMATLAVGQLKDRSLGEIQKVN</sequence>
<dbReference type="AlphaFoldDB" id="A0A4S8RH27"/>